<evidence type="ECO:0000313" key="2">
    <source>
        <dbReference type="Proteomes" id="UP001597227"/>
    </source>
</evidence>
<organism evidence="1 2">
    <name type="scientific">Fredinandcohnia salidurans</name>
    <dbReference type="NCBI Taxonomy" id="2595041"/>
    <lineage>
        <taxon>Bacteria</taxon>
        <taxon>Bacillati</taxon>
        <taxon>Bacillota</taxon>
        <taxon>Bacilli</taxon>
        <taxon>Bacillales</taxon>
        <taxon>Bacillaceae</taxon>
        <taxon>Fredinandcohnia</taxon>
    </lineage>
</organism>
<dbReference type="Proteomes" id="UP001597227">
    <property type="component" value="Unassembled WGS sequence"/>
</dbReference>
<protein>
    <submittedName>
        <fullName evidence="1">Uncharacterized protein</fullName>
    </submittedName>
</protein>
<accession>A0ABW4MQG0</accession>
<evidence type="ECO:0000313" key="1">
    <source>
        <dbReference type="EMBL" id="MFD1779901.1"/>
    </source>
</evidence>
<name>A0ABW4MQG0_9BACI</name>
<reference evidence="2" key="1">
    <citation type="journal article" date="2019" name="Int. J. Syst. Evol. Microbiol.">
        <title>The Global Catalogue of Microorganisms (GCM) 10K type strain sequencing project: providing services to taxonomists for standard genome sequencing and annotation.</title>
        <authorList>
            <consortium name="The Broad Institute Genomics Platform"/>
            <consortium name="The Broad Institute Genome Sequencing Center for Infectious Disease"/>
            <person name="Wu L."/>
            <person name="Ma J."/>
        </authorList>
    </citation>
    <scope>NUCLEOTIDE SEQUENCE [LARGE SCALE GENOMIC DNA]</scope>
    <source>
        <strain evidence="2">CCUG 15531</strain>
    </source>
</reference>
<gene>
    <name evidence="1" type="ORF">ACFSFW_14650</name>
</gene>
<comment type="caution">
    <text evidence="1">The sequence shown here is derived from an EMBL/GenBank/DDBJ whole genome shotgun (WGS) entry which is preliminary data.</text>
</comment>
<proteinExistence type="predicted"/>
<dbReference type="EMBL" id="JBHUEK010000025">
    <property type="protein sequence ID" value="MFD1779901.1"/>
    <property type="molecule type" value="Genomic_DNA"/>
</dbReference>
<sequence>MPLKEELKFLEFLAAATGQVADAPAGSQVSRFSRWSRHPTLQSTWFAIY</sequence>
<keyword evidence="2" id="KW-1185">Reference proteome</keyword>